<reference evidence="2" key="1">
    <citation type="submission" date="2018-05" db="EMBL/GenBank/DDBJ databases">
        <authorList>
            <person name="Lanie J.A."/>
            <person name="Ng W.-L."/>
            <person name="Kazmierczak K.M."/>
            <person name="Andrzejewski T.M."/>
            <person name="Davidsen T.M."/>
            <person name="Wayne K.J."/>
            <person name="Tettelin H."/>
            <person name="Glass J.I."/>
            <person name="Rusch D."/>
            <person name="Podicherti R."/>
            <person name="Tsui H.-C.T."/>
            <person name="Winkler M.E."/>
        </authorList>
    </citation>
    <scope>NUCLEOTIDE SEQUENCE</scope>
</reference>
<name>A0A383E7F8_9ZZZZ</name>
<accession>A0A383E7F8</accession>
<evidence type="ECO:0000313" key="2">
    <source>
        <dbReference type="EMBL" id="SVE52350.1"/>
    </source>
</evidence>
<organism evidence="2">
    <name type="scientific">marine metagenome</name>
    <dbReference type="NCBI Taxonomy" id="408172"/>
    <lineage>
        <taxon>unclassified sequences</taxon>
        <taxon>metagenomes</taxon>
        <taxon>ecological metagenomes</taxon>
    </lineage>
</organism>
<feature type="transmembrane region" description="Helical" evidence="1">
    <location>
        <begin position="12"/>
        <end position="35"/>
    </location>
</feature>
<keyword evidence="1" id="KW-0472">Membrane</keyword>
<dbReference type="AlphaFoldDB" id="A0A383E7F8"/>
<gene>
    <name evidence="2" type="ORF">METZ01_LOCUS505204</name>
</gene>
<keyword evidence="1" id="KW-0812">Transmembrane</keyword>
<feature type="non-terminal residue" evidence="2">
    <location>
        <position position="218"/>
    </location>
</feature>
<evidence type="ECO:0000256" key="1">
    <source>
        <dbReference type="SAM" id="Phobius"/>
    </source>
</evidence>
<keyword evidence="1" id="KW-1133">Transmembrane helix</keyword>
<dbReference type="EMBL" id="UINC01223238">
    <property type="protein sequence ID" value="SVE52350.1"/>
    <property type="molecule type" value="Genomic_DNA"/>
</dbReference>
<sequence>MFVAFYLFKHTLNFLFSFIQPLFYAVPFLPFFLLFPSIEYALTTFVGIVFKTTFEKIDDPKKKILKSSISITKNLLKHQYNALRSTFNLENFKDAYKKLQAWFTGDILQDFPKVRGDVFVSASIGYLLVGKYDAFSGPIGQLFIQSIKDRWPKLGDASVEEIAKFMKEQYSEDAIPGVISLIKGKLFENLTVAHENADGDEWRAFLHEDESYPGSDMI</sequence>
<protein>
    <submittedName>
        <fullName evidence="2">Uncharacterized protein</fullName>
    </submittedName>
</protein>
<proteinExistence type="predicted"/>